<dbReference type="InterPro" id="IPR002293">
    <property type="entry name" value="AA/rel_permease1"/>
</dbReference>
<dbReference type="GO" id="GO:0015179">
    <property type="term" value="F:L-amino acid transmembrane transporter activity"/>
    <property type="evidence" value="ECO:0007669"/>
    <property type="project" value="TreeGrafter"/>
</dbReference>
<dbReference type="Pfam" id="PF13520">
    <property type="entry name" value="AA_permease_2"/>
    <property type="match status" value="1"/>
</dbReference>
<dbReference type="AlphaFoldDB" id="A0A0L0SC10"/>
<dbReference type="eggNOG" id="KOG1287">
    <property type="taxonomic scope" value="Eukaryota"/>
</dbReference>
<accession>A0A0L0SC10</accession>
<keyword evidence="7" id="KW-1185">Reference proteome</keyword>
<protein>
    <recommendedName>
        <fullName evidence="8">Amino acid transporter</fullName>
    </recommendedName>
</protein>
<dbReference type="PANTHER" id="PTHR11785:SF353">
    <property type="entry name" value="METHIONINE TRANSPORTER (EUROFUNG)"/>
    <property type="match status" value="1"/>
</dbReference>
<reference evidence="6 7" key="1">
    <citation type="submission" date="2009-11" db="EMBL/GenBank/DDBJ databases">
        <title>Annotation of Allomyces macrogynus ATCC 38327.</title>
        <authorList>
            <consortium name="The Broad Institute Genome Sequencing Platform"/>
            <person name="Russ C."/>
            <person name="Cuomo C."/>
            <person name="Burger G."/>
            <person name="Gray M.W."/>
            <person name="Holland P.W.H."/>
            <person name="King N."/>
            <person name="Lang F.B.F."/>
            <person name="Roger A.J."/>
            <person name="Ruiz-Trillo I."/>
            <person name="Young S.K."/>
            <person name="Zeng Q."/>
            <person name="Gargeya S."/>
            <person name="Fitzgerald M."/>
            <person name="Haas B."/>
            <person name="Abouelleil A."/>
            <person name="Alvarado L."/>
            <person name="Arachchi H.M."/>
            <person name="Berlin A."/>
            <person name="Chapman S.B."/>
            <person name="Gearin G."/>
            <person name="Goldberg J."/>
            <person name="Griggs A."/>
            <person name="Gujja S."/>
            <person name="Hansen M."/>
            <person name="Heiman D."/>
            <person name="Howarth C."/>
            <person name="Larimer J."/>
            <person name="Lui A."/>
            <person name="MacDonald P.J.P."/>
            <person name="McCowen C."/>
            <person name="Montmayeur A."/>
            <person name="Murphy C."/>
            <person name="Neiman D."/>
            <person name="Pearson M."/>
            <person name="Priest M."/>
            <person name="Roberts A."/>
            <person name="Saif S."/>
            <person name="Shea T."/>
            <person name="Sisk P."/>
            <person name="Stolte C."/>
            <person name="Sykes S."/>
            <person name="Wortman J."/>
            <person name="Nusbaum C."/>
            <person name="Birren B."/>
        </authorList>
    </citation>
    <scope>NUCLEOTIDE SEQUENCE [LARGE SCALE GENOMIC DNA]</scope>
    <source>
        <strain evidence="6 7">ATCC 38327</strain>
    </source>
</reference>
<feature type="transmembrane region" description="Helical" evidence="5">
    <location>
        <begin position="262"/>
        <end position="284"/>
    </location>
</feature>
<feature type="transmembrane region" description="Helical" evidence="5">
    <location>
        <begin position="360"/>
        <end position="380"/>
    </location>
</feature>
<feature type="transmembrane region" description="Helical" evidence="5">
    <location>
        <begin position="228"/>
        <end position="250"/>
    </location>
</feature>
<keyword evidence="4 5" id="KW-0472">Membrane</keyword>
<dbReference type="OrthoDB" id="5982228at2759"/>
<evidence type="ECO:0000256" key="4">
    <source>
        <dbReference type="ARBA" id="ARBA00023136"/>
    </source>
</evidence>
<keyword evidence="3 5" id="KW-1133">Transmembrane helix</keyword>
<dbReference type="EMBL" id="GG745335">
    <property type="protein sequence ID" value="KNE60016.1"/>
    <property type="molecule type" value="Genomic_DNA"/>
</dbReference>
<feature type="transmembrane region" description="Helical" evidence="5">
    <location>
        <begin position="424"/>
        <end position="446"/>
    </location>
</feature>
<feature type="transmembrane region" description="Helical" evidence="5">
    <location>
        <begin position="155"/>
        <end position="175"/>
    </location>
</feature>
<sequence>MDTKKFDSSSLVDVESAPAAGLSRTMSLWGGTSLIIGCMVGTGVFSNGGRILALVGSPGMAMIIWFIGALVSLAGAFSYTELGMMMPESGGDLPYLEFIYRKPKQLMAFLYCWCRIVLVHTGYTAALGTVVAIYLKYAFPLAGAVLDYEEWVTKAIAVATITTVFCLLAFSNAIATKSTSIITALKLVIILFVVVTGIVMAAGGFPSVPNPSTFADSFAGTSTSPGDYATALLTVFFCYDGWSYLSTAMGELKDPQRNAPRAIVGGVSTVSALYIGANLAYLSALSASDVKGSKEVLAAEFATRVYGEVFGKKVMALLITFSAYGTCLAISFAASRVLFEAARREFVPFASTFSKLHPRFGTPFNALVLHYVMSVVLAIAPPGLDTFFFICDAAQWPVWVLYSITLVGLLVLRRREPLMDRPFRVWLVAPLIVIAAGIFVSVLPFTQGGKPALAAGIGLVCMALGIPAYYFVVYRPQSRGFKRAASSAN</sequence>
<evidence type="ECO:0000256" key="3">
    <source>
        <dbReference type="ARBA" id="ARBA00022989"/>
    </source>
</evidence>
<feature type="transmembrane region" description="Helical" evidence="5">
    <location>
        <begin position="314"/>
        <end position="339"/>
    </location>
</feature>
<comment type="subcellular location">
    <subcellularLocation>
        <location evidence="1">Membrane</location>
        <topology evidence="1">Multi-pass membrane protein</topology>
    </subcellularLocation>
</comment>
<dbReference type="OMA" id="LINYCAF"/>
<evidence type="ECO:0000256" key="5">
    <source>
        <dbReference type="SAM" id="Phobius"/>
    </source>
</evidence>
<dbReference type="PIRSF" id="PIRSF006060">
    <property type="entry name" value="AA_transporter"/>
    <property type="match status" value="1"/>
</dbReference>
<name>A0A0L0SC10_ALLM3</name>
<organism evidence="6 7">
    <name type="scientific">Allomyces macrogynus (strain ATCC 38327)</name>
    <name type="common">Allomyces javanicus var. macrogynus</name>
    <dbReference type="NCBI Taxonomy" id="578462"/>
    <lineage>
        <taxon>Eukaryota</taxon>
        <taxon>Fungi</taxon>
        <taxon>Fungi incertae sedis</taxon>
        <taxon>Blastocladiomycota</taxon>
        <taxon>Blastocladiomycetes</taxon>
        <taxon>Blastocladiales</taxon>
        <taxon>Blastocladiaceae</taxon>
        <taxon>Allomyces</taxon>
    </lineage>
</organism>
<dbReference type="STRING" id="578462.A0A0L0SC10"/>
<evidence type="ECO:0000256" key="2">
    <source>
        <dbReference type="ARBA" id="ARBA00022692"/>
    </source>
</evidence>
<evidence type="ECO:0000313" key="7">
    <source>
        <dbReference type="Proteomes" id="UP000054350"/>
    </source>
</evidence>
<gene>
    <name evidence="6" type="ORF">AMAG_05455</name>
</gene>
<feature type="transmembrane region" description="Helical" evidence="5">
    <location>
        <begin position="108"/>
        <end position="135"/>
    </location>
</feature>
<evidence type="ECO:0000313" key="6">
    <source>
        <dbReference type="EMBL" id="KNE60016.1"/>
    </source>
</evidence>
<dbReference type="Proteomes" id="UP000054350">
    <property type="component" value="Unassembled WGS sequence"/>
</dbReference>
<dbReference type="Gene3D" id="1.20.1740.10">
    <property type="entry name" value="Amino acid/polyamine transporter I"/>
    <property type="match status" value="1"/>
</dbReference>
<feature type="transmembrane region" description="Helical" evidence="5">
    <location>
        <begin position="51"/>
        <end position="77"/>
    </location>
</feature>
<feature type="transmembrane region" description="Helical" evidence="5">
    <location>
        <begin position="187"/>
        <end position="208"/>
    </location>
</feature>
<reference evidence="7" key="2">
    <citation type="submission" date="2009-11" db="EMBL/GenBank/DDBJ databases">
        <title>The Genome Sequence of Allomyces macrogynus strain ATCC 38327.</title>
        <authorList>
            <consortium name="The Broad Institute Genome Sequencing Platform"/>
            <person name="Russ C."/>
            <person name="Cuomo C."/>
            <person name="Shea T."/>
            <person name="Young S.K."/>
            <person name="Zeng Q."/>
            <person name="Koehrsen M."/>
            <person name="Haas B."/>
            <person name="Borodovsky M."/>
            <person name="Guigo R."/>
            <person name="Alvarado L."/>
            <person name="Berlin A."/>
            <person name="Borenstein D."/>
            <person name="Chen Z."/>
            <person name="Engels R."/>
            <person name="Freedman E."/>
            <person name="Gellesch M."/>
            <person name="Goldberg J."/>
            <person name="Griggs A."/>
            <person name="Gujja S."/>
            <person name="Heiman D."/>
            <person name="Hepburn T."/>
            <person name="Howarth C."/>
            <person name="Jen D."/>
            <person name="Larson L."/>
            <person name="Lewis B."/>
            <person name="Mehta T."/>
            <person name="Park D."/>
            <person name="Pearson M."/>
            <person name="Roberts A."/>
            <person name="Saif S."/>
            <person name="Shenoy N."/>
            <person name="Sisk P."/>
            <person name="Stolte C."/>
            <person name="Sykes S."/>
            <person name="Walk T."/>
            <person name="White J."/>
            <person name="Yandava C."/>
            <person name="Burger G."/>
            <person name="Gray M.W."/>
            <person name="Holland P.W.H."/>
            <person name="King N."/>
            <person name="Lang F.B.F."/>
            <person name="Roger A.J."/>
            <person name="Ruiz-Trillo I."/>
            <person name="Lander E."/>
            <person name="Nusbaum C."/>
        </authorList>
    </citation>
    <scope>NUCLEOTIDE SEQUENCE [LARGE SCALE GENOMIC DNA]</scope>
    <source>
        <strain evidence="7">ATCC 38327</strain>
    </source>
</reference>
<keyword evidence="2 5" id="KW-0812">Transmembrane</keyword>
<evidence type="ECO:0000256" key="1">
    <source>
        <dbReference type="ARBA" id="ARBA00004141"/>
    </source>
</evidence>
<evidence type="ECO:0008006" key="8">
    <source>
        <dbReference type="Google" id="ProtNLM"/>
    </source>
</evidence>
<dbReference type="InterPro" id="IPR050598">
    <property type="entry name" value="AminoAcid_Transporter"/>
</dbReference>
<feature type="transmembrane region" description="Helical" evidence="5">
    <location>
        <begin position="386"/>
        <end position="412"/>
    </location>
</feature>
<dbReference type="VEuPathDB" id="FungiDB:AMAG_05455"/>
<feature type="transmembrane region" description="Helical" evidence="5">
    <location>
        <begin position="26"/>
        <end position="45"/>
    </location>
</feature>
<dbReference type="GO" id="GO:0016020">
    <property type="term" value="C:membrane"/>
    <property type="evidence" value="ECO:0007669"/>
    <property type="project" value="UniProtKB-SubCell"/>
</dbReference>
<proteinExistence type="predicted"/>
<feature type="transmembrane region" description="Helical" evidence="5">
    <location>
        <begin position="452"/>
        <end position="473"/>
    </location>
</feature>
<dbReference type="PANTHER" id="PTHR11785">
    <property type="entry name" value="AMINO ACID TRANSPORTER"/>
    <property type="match status" value="1"/>
</dbReference>